<evidence type="ECO:0000256" key="3">
    <source>
        <dbReference type="ARBA" id="ARBA00022989"/>
    </source>
</evidence>
<dbReference type="PANTHER" id="PTHR33048">
    <property type="entry name" value="PTH11-LIKE INTEGRAL MEMBRANE PROTEIN (AFU_ORTHOLOGUE AFUA_5G11245)"/>
    <property type="match status" value="1"/>
</dbReference>
<dbReference type="PANTHER" id="PTHR33048:SF47">
    <property type="entry name" value="INTEGRAL MEMBRANE PROTEIN-RELATED"/>
    <property type="match status" value="1"/>
</dbReference>
<gene>
    <name evidence="8" type="ORF">HYALB_00000106</name>
</gene>
<protein>
    <recommendedName>
        <fullName evidence="7">Rhodopsin domain-containing protein</fullName>
    </recommendedName>
</protein>
<dbReference type="InterPro" id="IPR052337">
    <property type="entry name" value="SAT4-like"/>
</dbReference>
<dbReference type="Pfam" id="PF20684">
    <property type="entry name" value="Fung_rhodopsin"/>
    <property type="match status" value="1"/>
</dbReference>
<evidence type="ECO:0000256" key="5">
    <source>
        <dbReference type="ARBA" id="ARBA00038359"/>
    </source>
</evidence>
<feature type="transmembrane region" description="Helical" evidence="6">
    <location>
        <begin position="101"/>
        <end position="121"/>
    </location>
</feature>
<dbReference type="Proteomes" id="UP000701801">
    <property type="component" value="Unassembled WGS sequence"/>
</dbReference>
<keyword evidence="9" id="KW-1185">Reference proteome</keyword>
<accession>A0A9N9LFZ7</accession>
<feature type="transmembrane region" description="Helical" evidence="6">
    <location>
        <begin position="20"/>
        <end position="45"/>
    </location>
</feature>
<evidence type="ECO:0000313" key="9">
    <source>
        <dbReference type="Proteomes" id="UP000701801"/>
    </source>
</evidence>
<proteinExistence type="inferred from homology"/>
<keyword evidence="3 6" id="KW-1133">Transmembrane helix</keyword>
<evidence type="ECO:0000256" key="6">
    <source>
        <dbReference type="SAM" id="Phobius"/>
    </source>
</evidence>
<dbReference type="AlphaFoldDB" id="A0A9N9LFZ7"/>
<keyword evidence="4 6" id="KW-0472">Membrane</keyword>
<feature type="transmembrane region" description="Helical" evidence="6">
    <location>
        <begin position="57"/>
        <end position="81"/>
    </location>
</feature>
<comment type="similarity">
    <text evidence="5">Belongs to the SAT4 family.</text>
</comment>
<evidence type="ECO:0000256" key="4">
    <source>
        <dbReference type="ARBA" id="ARBA00023136"/>
    </source>
</evidence>
<dbReference type="GO" id="GO:0016020">
    <property type="term" value="C:membrane"/>
    <property type="evidence" value="ECO:0007669"/>
    <property type="project" value="UniProtKB-SubCell"/>
</dbReference>
<dbReference type="InterPro" id="IPR049326">
    <property type="entry name" value="Rhodopsin_dom_fungi"/>
</dbReference>
<organism evidence="8 9">
    <name type="scientific">Hymenoscyphus albidus</name>
    <dbReference type="NCBI Taxonomy" id="595503"/>
    <lineage>
        <taxon>Eukaryota</taxon>
        <taxon>Fungi</taxon>
        <taxon>Dikarya</taxon>
        <taxon>Ascomycota</taxon>
        <taxon>Pezizomycotina</taxon>
        <taxon>Leotiomycetes</taxon>
        <taxon>Helotiales</taxon>
        <taxon>Helotiaceae</taxon>
        <taxon>Hymenoscyphus</taxon>
    </lineage>
</organism>
<evidence type="ECO:0000256" key="1">
    <source>
        <dbReference type="ARBA" id="ARBA00004141"/>
    </source>
</evidence>
<evidence type="ECO:0000256" key="2">
    <source>
        <dbReference type="ARBA" id="ARBA00022692"/>
    </source>
</evidence>
<reference evidence="8" key="1">
    <citation type="submission" date="2021-07" db="EMBL/GenBank/DDBJ databases">
        <authorList>
            <person name="Durling M."/>
        </authorList>
    </citation>
    <scope>NUCLEOTIDE SEQUENCE</scope>
</reference>
<keyword evidence="2 6" id="KW-0812">Transmembrane</keyword>
<evidence type="ECO:0000313" key="8">
    <source>
        <dbReference type="EMBL" id="CAG8973343.1"/>
    </source>
</evidence>
<dbReference type="EMBL" id="CAJVRM010000068">
    <property type="protein sequence ID" value="CAG8973343.1"/>
    <property type="molecule type" value="Genomic_DNA"/>
</dbReference>
<comment type="subcellular location">
    <subcellularLocation>
        <location evidence="1">Membrane</location>
        <topology evidence="1">Multi-pass membrane protein</topology>
    </subcellularLocation>
</comment>
<feature type="domain" description="Rhodopsin" evidence="7">
    <location>
        <begin position="1"/>
        <end position="187"/>
    </location>
</feature>
<name>A0A9N9LFZ7_9HELO</name>
<evidence type="ECO:0000259" key="7">
    <source>
        <dbReference type="Pfam" id="PF20684"/>
    </source>
</evidence>
<comment type="caution">
    <text evidence="8">The sequence shown here is derived from an EMBL/GenBank/DDBJ whole genome shotgun (WGS) entry which is preliminary data.</text>
</comment>
<sequence>MGKPNSERTLNDTEEFMRSLYLAIIFYNVSLSLTKFAIILQYMRVFTTGRVKFWCKVSIWVVIVFGVECLLHSIFTCWPVYKFYKVTMTTGRCIDNRILWYLNMVLSAITDIMLLVLPIPVLLKLALPRKQKMLLMGIFSLGGFLIEAATSDDIILVNTSSGMWSAIEVNVGIICACLQTLRPLMARVFPNLFASTTLDQRGYGNSNKVPSRGCIQSGSNARDFELDRRSRMDMPLPNKVVTTANTSTEILRGGDDAEGENRIMVTKSIDVKVEHSKVPESPYRMI</sequence>
<dbReference type="OrthoDB" id="2988756at2759"/>